<reference evidence="3" key="2">
    <citation type="submission" date="2015-01" db="EMBL/GenBank/DDBJ databases">
        <title>Evolutionary Origins and Diversification of the Mycorrhizal Mutualists.</title>
        <authorList>
            <consortium name="DOE Joint Genome Institute"/>
            <consortium name="Mycorrhizal Genomics Consortium"/>
            <person name="Kohler A."/>
            <person name="Kuo A."/>
            <person name="Nagy L.G."/>
            <person name="Floudas D."/>
            <person name="Copeland A."/>
            <person name="Barry K.W."/>
            <person name="Cichocki N."/>
            <person name="Veneault-Fourrey C."/>
            <person name="LaButti K."/>
            <person name="Lindquist E.A."/>
            <person name="Lipzen A."/>
            <person name="Lundell T."/>
            <person name="Morin E."/>
            <person name="Murat C."/>
            <person name="Riley R."/>
            <person name="Ohm R."/>
            <person name="Sun H."/>
            <person name="Tunlid A."/>
            <person name="Henrissat B."/>
            <person name="Grigoriev I.V."/>
            <person name="Hibbett D.S."/>
            <person name="Martin F."/>
        </authorList>
    </citation>
    <scope>NUCLEOTIDE SEQUENCE [LARGE SCALE GENOMIC DNA]</scope>
    <source>
        <strain evidence="3">UH-Slu-Lm8-n1</strain>
    </source>
</reference>
<accession>A0A0D0A3Z0</accession>
<dbReference type="AlphaFoldDB" id="A0A0D0A3Z0"/>
<proteinExistence type="predicted"/>
<dbReference type="Proteomes" id="UP000054485">
    <property type="component" value="Unassembled WGS sequence"/>
</dbReference>
<dbReference type="InParanoid" id="A0A0D0A3Z0"/>
<dbReference type="EMBL" id="KN835184">
    <property type="protein sequence ID" value="KIK44775.1"/>
    <property type="molecule type" value="Genomic_DNA"/>
</dbReference>
<keyword evidence="3" id="KW-1185">Reference proteome</keyword>
<evidence type="ECO:0000313" key="3">
    <source>
        <dbReference type="Proteomes" id="UP000054485"/>
    </source>
</evidence>
<keyword evidence="1" id="KW-0812">Transmembrane</keyword>
<reference evidence="2 3" key="1">
    <citation type="submission" date="2014-04" db="EMBL/GenBank/DDBJ databases">
        <authorList>
            <consortium name="DOE Joint Genome Institute"/>
            <person name="Kuo A."/>
            <person name="Ruytinx J."/>
            <person name="Rineau F."/>
            <person name="Colpaert J."/>
            <person name="Kohler A."/>
            <person name="Nagy L.G."/>
            <person name="Floudas D."/>
            <person name="Copeland A."/>
            <person name="Barry K.W."/>
            <person name="Cichocki N."/>
            <person name="Veneault-Fourrey C."/>
            <person name="LaButti K."/>
            <person name="Lindquist E.A."/>
            <person name="Lipzen A."/>
            <person name="Lundell T."/>
            <person name="Morin E."/>
            <person name="Murat C."/>
            <person name="Sun H."/>
            <person name="Tunlid A."/>
            <person name="Henrissat B."/>
            <person name="Grigoriev I.V."/>
            <person name="Hibbett D.S."/>
            <person name="Martin F."/>
            <person name="Nordberg H.P."/>
            <person name="Cantor M.N."/>
            <person name="Hua S.X."/>
        </authorList>
    </citation>
    <scope>NUCLEOTIDE SEQUENCE [LARGE SCALE GENOMIC DNA]</scope>
    <source>
        <strain evidence="2 3">UH-Slu-Lm8-n1</strain>
    </source>
</reference>
<feature type="transmembrane region" description="Helical" evidence="1">
    <location>
        <begin position="12"/>
        <end position="35"/>
    </location>
</feature>
<keyword evidence="1" id="KW-0472">Membrane</keyword>
<sequence>MLASSNDTTYGAYFISTILCATLCGVSCMQTFSYFTRLVNSASGASACLTQIVVMSEMIDG</sequence>
<protein>
    <submittedName>
        <fullName evidence="2">Uncharacterized protein</fullName>
    </submittedName>
</protein>
<dbReference type="HOGENOM" id="CLU_2924275_0_0_1"/>
<evidence type="ECO:0000313" key="2">
    <source>
        <dbReference type="EMBL" id="KIK44775.1"/>
    </source>
</evidence>
<organism evidence="2 3">
    <name type="scientific">Suillus luteus UH-Slu-Lm8-n1</name>
    <dbReference type="NCBI Taxonomy" id="930992"/>
    <lineage>
        <taxon>Eukaryota</taxon>
        <taxon>Fungi</taxon>
        <taxon>Dikarya</taxon>
        <taxon>Basidiomycota</taxon>
        <taxon>Agaricomycotina</taxon>
        <taxon>Agaricomycetes</taxon>
        <taxon>Agaricomycetidae</taxon>
        <taxon>Boletales</taxon>
        <taxon>Suillineae</taxon>
        <taxon>Suillaceae</taxon>
        <taxon>Suillus</taxon>
    </lineage>
</organism>
<name>A0A0D0A3Z0_9AGAM</name>
<keyword evidence="1" id="KW-1133">Transmembrane helix</keyword>
<evidence type="ECO:0000256" key="1">
    <source>
        <dbReference type="SAM" id="Phobius"/>
    </source>
</evidence>
<gene>
    <name evidence="2" type="ORF">CY34DRAFT_802349</name>
</gene>
<dbReference type="OrthoDB" id="2661706at2759"/>